<dbReference type="RefSeq" id="WP_121922503.1">
    <property type="nucleotide sequence ID" value="NZ_REFO01000010.1"/>
</dbReference>
<dbReference type="Proteomes" id="UP000280842">
    <property type="component" value="Unassembled WGS sequence"/>
</dbReference>
<proteinExistence type="predicted"/>
<name>A0A3M0BMN1_9AQUI</name>
<keyword evidence="2" id="KW-1185">Reference proteome</keyword>
<gene>
    <name evidence="1" type="ORF">CLV39_0358</name>
</gene>
<evidence type="ECO:0000313" key="1">
    <source>
        <dbReference type="EMBL" id="RMA97734.1"/>
    </source>
</evidence>
<evidence type="ECO:0000313" key="2">
    <source>
        <dbReference type="Proteomes" id="UP000280842"/>
    </source>
</evidence>
<dbReference type="EMBL" id="REFO01000010">
    <property type="protein sequence ID" value="RMA97734.1"/>
    <property type="molecule type" value="Genomic_DNA"/>
</dbReference>
<dbReference type="OrthoDB" id="13064at2"/>
<organism evidence="1 2">
    <name type="scientific">Hydrogenothermus marinus</name>
    <dbReference type="NCBI Taxonomy" id="133270"/>
    <lineage>
        <taxon>Bacteria</taxon>
        <taxon>Pseudomonadati</taxon>
        <taxon>Aquificota</taxon>
        <taxon>Aquificia</taxon>
        <taxon>Aquificales</taxon>
        <taxon>Hydrogenothermaceae</taxon>
        <taxon>Hydrogenothermus</taxon>
    </lineage>
</organism>
<sequence length="206" mass="24312">MYYGIDVDFKEFTVCQIDENKNVKILSHFFKEGLYWFIDHHHPDILTVNIAINQEPSKTKYALDIIHKIQKEFEYIIADENIIKKGERKIIIKTATDLFFKKIIRKDILPITTREGLEQRLYNLKKTGIKLPKGFLSKDKNKLRRELNAVISAFTSLSLNKKDYEVVESFEEKLFIPKYRFVPSTNRIKRKVKEKNGKRQSAPTDS</sequence>
<accession>A0A3M0BMN1</accession>
<dbReference type="AlphaFoldDB" id="A0A3M0BMN1"/>
<protein>
    <submittedName>
        <fullName evidence="1">Uncharacterized protein</fullName>
    </submittedName>
</protein>
<reference evidence="1 2" key="1">
    <citation type="submission" date="2018-10" db="EMBL/GenBank/DDBJ databases">
        <title>Genomic Encyclopedia of Archaeal and Bacterial Type Strains, Phase II (KMG-II): from individual species to whole genera.</title>
        <authorList>
            <person name="Goeker M."/>
        </authorList>
    </citation>
    <scope>NUCLEOTIDE SEQUENCE [LARGE SCALE GENOMIC DNA]</scope>
    <source>
        <strain evidence="1 2">VM1</strain>
    </source>
</reference>
<comment type="caution">
    <text evidence="1">The sequence shown here is derived from an EMBL/GenBank/DDBJ whole genome shotgun (WGS) entry which is preliminary data.</text>
</comment>